<dbReference type="EMBL" id="FLUM01000003">
    <property type="protein sequence ID" value="SBW06020.1"/>
    <property type="molecule type" value="Genomic_DNA"/>
</dbReference>
<dbReference type="AlphaFoldDB" id="A0A212K2Q0"/>
<dbReference type="RefSeq" id="WP_296943838.1">
    <property type="nucleotide sequence ID" value="NZ_LT599032.1"/>
</dbReference>
<evidence type="ECO:0000313" key="1">
    <source>
        <dbReference type="EMBL" id="SBW06020.1"/>
    </source>
</evidence>
<reference evidence="1" key="1">
    <citation type="submission" date="2016-04" db="EMBL/GenBank/DDBJ databases">
        <authorList>
            <person name="Evans L.H."/>
            <person name="Alamgir A."/>
            <person name="Owens N."/>
            <person name="Weber N.D."/>
            <person name="Virtaneva K."/>
            <person name="Barbian K."/>
            <person name="Babar A."/>
            <person name="Rosenke K."/>
        </authorList>
    </citation>
    <scope>NUCLEOTIDE SEQUENCE</scope>
    <source>
        <strain evidence="1">86-1</strain>
    </source>
</reference>
<protein>
    <recommendedName>
        <fullName evidence="2">Bacteriophage abortive infection AbiH</fullName>
    </recommendedName>
</protein>
<dbReference type="Pfam" id="PF14253">
    <property type="entry name" value="AbiH"/>
    <property type="match status" value="1"/>
</dbReference>
<evidence type="ECO:0008006" key="2">
    <source>
        <dbReference type="Google" id="ProtNLM"/>
    </source>
</evidence>
<gene>
    <name evidence="1" type="ORF">KL86DYS1_31264</name>
</gene>
<accession>A0A212K2Q0</accession>
<name>A0A212K2Q0_9BACT</name>
<sequence length="395" mass="46671">MNRIILIGNGFDLAHGLKTSYRDFIDDYWRDFISKVYNDAIFESYEDGLVKFDAKGYQYNTGTGDKEPVIYLEEGEKLDSYQDIKSLIAEFYDMTDDYYSLDISISCINKFFEQISEHVADINWAGIEHEYYERLRKCKNHKEAEVLNKELKQIERLLEEYLTKVCKQDVKMNQSIKDAIMQPPINNEIAFSKKEMLIREIYAASLLSTNHPNILVKRYVKENNKYLNNIKIKKTLFLNFNYTQTPNLYHAPMFENHIHIHGELNNPKNPIIFGYGDELAEDYKQIENLNDNEYLKNVKSIRYLETDNYRKMLSFIESEPYQIFVMGHSCGNSDRTLLNTLFEHENCVSIKPFYHLREDGTDNYNEIVQNISRNFTNKAAMRERVVNKTYCEPLT</sequence>
<proteinExistence type="predicted"/>
<dbReference type="InterPro" id="IPR025935">
    <property type="entry name" value="AbiH"/>
</dbReference>
<organism evidence="1">
    <name type="scientific">uncultured Dysgonomonas sp</name>
    <dbReference type="NCBI Taxonomy" id="206096"/>
    <lineage>
        <taxon>Bacteria</taxon>
        <taxon>Pseudomonadati</taxon>
        <taxon>Bacteroidota</taxon>
        <taxon>Bacteroidia</taxon>
        <taxon>Bacteroidales</taxon>
        <taxon>Dysgonomonadaceae</taxon>
        <taxon>Dysgonomonas</taxon>
        <taxon>environmental samples</taxon>
    </lineage>
</organism>